<dbReference type="PANTHER" id="PTHR24177:SF262">
    <property type="entry name" value="OS11G0682000 PROTEIN"/>
    <property type="match status" value="1"/>
</dbReference>
<name>A0A8R7QZH1_TRIUA</name>
<dbReference type="Pfam" id="PF13962">
    <property type="entry name" value="PGG"/>
    <property type="match status" value="1"/>
</dbReference>
<evidence type="ECO:0000313" key="3">
    <source>
        <dbReference type="EnsemblPlants" id="TuG1812G0700000438.01.T01.cds414467"/>
    </source>
</evidence>
<sequence>MLLGILAASMTYQIGLKPPGGLWQDNNNGHSAGNPVLHDIIKRRYDVFFYSNSTSFMASIVVIVLLLPWTMTHKRKPPLWLMHMAILLDMLSLLVAYAAGSTRKWETSRNVMFIIIPVLLYIAIYAVASVLVLKEGRSCWT</sequence>
<dbReference type="GO" id="GO:0016020">
    <property type="term" value="C:membrane"/>
    <property type="evidence" value="ECO:0007669"/>
    <property type="project" value="TreeGrafter"/>
</dbReference>
<organism evidence="3 4">
    <name type="scientific">Triticum urartu</name>
    <name type="common">Red wild einkorn</name>
    <name type="synonym">Crithodium urartu</name>
    <dbReference type="NCBI Taxonomy" id="4572"/>
    <lineage>
        <taxon>Eukaryota</taxon>
        <taxon>Viridiplantae</taxon>
        <taxon>Streptophyta</taxon>
        <taxon>Embryophyta</taxon>
        <taxon>Tracheophyta</taxon>
        <taxon>Spermatophyta</taxon>
        <taxon>Magnoliopsida</taxon>
        <taxon>Liliopsida</taxon>
        <taxon>Poales</taxon>
        <taxon>Poaceae</taxon>
        <taxon>BOP clade</taxon>
        <taxon>Pooideae</taxon>
        <taxon>Triticodae</taxon>
        <taxon>Triticeae</taxon>
        <taxon>Triticinae</taxon>
        <taxon>Triticum</taxon>
    </lineage>
</organism>
<dbReference type="Proteomes" id="UP000015106">
    <property type="component" value="Chromosome 7"/>
</dbReference>
<protein>
    <recommendedName>
        <fullName evidence="2">PGG domain-containing protein</fullName>
    </recommendedName>
</protein>
<feature type="transmembrane region" description="Helical" evidence="1">
    <location>
        <begin position="79"/>
        <end position="99"/>
    </location>
</feature>
<keyword evidence="1" id="KW-1133">Transmembrane helix</keyword>
<accession>A0A8R7QZH1</accession>
<dbReference type="Gramene" id="TuG1812G0700000438.01.T01">
    <property type="protein sequence ID" value="TuG1812G0700000438.01.T01.cds414467"/>
    <property type="gene ID" value="TuG1812G0700000438.01"/>
</dbReference>
<reference evidence="4" key="1">
    <citation type="journal article" date="2013" name="Nature">
        <title>Draft genome of the wheat A-genome progenitor Triticum urartu.</title>
        <authorList>
            <person name="Ling H.Q."/>
            <person name="Zhao S."/>
            <person name="Liu D."/>
            <person name="Wang J."/>
            <person name="Sun H."/>
            <person name="Zhang C."/>
            <person name="Fan H."/>
            <person name="Li D."/>
            <person name="Dong L."/>
            <person name="Tao Y."/>
            <person name="Gao C."/>
            <person name="Wu H."/>
            <person name="Li Y."/>
            <person name="Cui Y."/>
            <person name="Guo X."/>
            <person name="Zheng S."/>
            <person name="Wang B."/>
            <person name="Yu K."/>
            <person name="Liang Q."/>
            <person name="Yang W."/>
            <person name="Lou X."/>
            <person name="Chen J."/>
            <person name="Feng M."/>
            <person name="Jian J."/>
            <person name="Zhang X."/>
            <person name="Luo G."/>
            <person name="Jiang Y."/>
            <person name="Liu J."/>
            <person name="Wang Z."/>
            <person name="Sha Y."/>
            <person name="Zhang B."/>
            <person name="Wu H."/>
            <person name="Tang D."/>
            <person name="Shen Q."/>
            <person name="Xue P."/>
            <person name="Zou S."/>
            <person name="Wang X."/>
            <person name="Liu X."/>
            <person name="Wang F."/>
            <person name="Yang Y."/>
            <person name="An X."/>
            <person name="Dong Z."/>
            <person name="Zhang K."/>
            <person name="Zhang X."/>
            <person name="Luo M.C."/>
            <person name="Dvorak J."/>
            <person name="Tong Y."/>
            <person name="Wang J."/>
            <person name="Yang H."/>
            <person name="Li Z."/>
            <person name="Wang D."/>
            <person name="Zhang A."/>
            <person name="Wang J."/>
        </authorList>
    </citation>
    <scope>NUCLEOTIDE SEQUENCE</scope>
    <source>
        <strain evidence="4">cv. G1812</strain>
    </source>
</reference>
<reference evidence="3" key="2">
    <citation type="submission" date="2018-03" db="EMBL/GenBank/DDBJ databases">
        <title>The Triticum urartu genome reveals the dynamic nature of wheat genome evolution.</title>
        <authorList>
            <person name="Ling H."/>
            <person name="Ma B."/>
            <person name="Shi X."/>
            <person name="Liu H."/>
            <person name="Dong L."/>
            <person name="Sun H."/>
            <person name="Cao Y."/>
            <person name="Gao Q."/>
            <person name="Zheng S."/>
            <person name="Li Y."/>
            <person name="Yu Y."/>
            <person name="Du H."/>
            <person name="Qi M."/>
            <person name="Li Y."/>
            <person name="Yu H."/>
            <person name="Cui Y."/>
            <person name="Wang N."/>
            <person name="Chen C."/>
            <person name="Wu H."/>
            <person name="Zhao Y."/>
            <person name="Zhang J."/>
            <person name="Li Y."/>
            <person name="Zhou W."/>
            <person name="Zhang B."/>
            <person name="Hu W."/>
            <person name="Eijk M."/>
            <person name="Tang J."/>
            <person name="Witsenboer H."/>
            <person name="Zhao S."/>
            <person name="Li Z."/>
            <person name="Zhang A."/>
            <person name="Wang D."/>
            <person name="Liang C."/>
        </authorList>
    </citation>
    <scope>NUCLEOTIDE SEQUENCE [LARGE SCALE GENOMIC DNA]</scope>
    <source>
        <strain evidence="3">cv. G1812</strain>
    </source>
</reference>
<dbReference type="AlphaFoldDB" id="A0A8R7QZH1"/>
<feature type="transmembrane region" description="Helical" evidence="1">
    <location>
        <begin position="47"/>
        <end position="67"/>
    </location>
</feature>
<reference evidence="3" key="3">
    <citation type="submission" date="2022-06" db="UniProtKB">
        <authorList>
            <consortium name="EnsemblPlants"/>
        </authorList>
    </citation>
    <scope>IDENTIFICATION</scope>
</reference>
<feature type="domain" description="PGG" evidence="2">
    <location>
        <begin position="1"/>
        <end position="103"/>
    </location>
</feature>
<keyword evidence="1" id="KW-0472">Membrane</keyword>
<dbReference type="EnsemblPlants" id="TuG1812G0700000438.01.T01">
    <property type="protein sequence ID" value="TuG1812G0700000438.01.T01.cds414467"/>
    <property type="gene ID" value="TuG1812G0700000438.01"/>
</dbReference>
<evidence type="ECO:0000313" key="4">
    <source>
        <dbReference type="Proteomes" id="UP000015106"/>
    </source>
</evidence>
<keyword evidence="1" id="KW-0812">Transmembrane</keyword>
<evidence type="ECO:0000259" key="2">
    <source>
        <dbReference type="Pfam" id="PF13962"/>
    </source>
</evidence>
<dbReference type="PANTHER" id="PTHR24177">
    <property type="entry name" value="CASKIN"/>
    <property type="match status" value="1"/>
</dbReference>
<evidence type="ECO:0000256" key="1">
    <source>
        <dbReference type="SAM" id="Phobius"/>
    </source>
</evidence>
<proteinExistence type="predicted"/>
<feature type="transmembrane region" description="Helical" evidence="1">
    <location>
        <begin position="111"/>
        <end position="133"/>
    </location>
</feature>
<keyword evidence="4" id="KW-1185">Reference proteome</keyword>
<dbReference type="InterPro" id="IPR026961">
    <property type="entry name" value="PGG_dom"/>
</dbReference>